<accession>A0A9D1P791</accession>
<dbReference type="Proteomes" id="UP000886884">
    <property type="component" value="Unassembled WGS sequence"/>
</dbReference>
<evidence type="ECO:0008006" key="3">
    <source>
        <dbReference type="Google" id="ProtNLM"/>
    </source>
</evidence>
<organism evidence="1 2">
    <name type="scientific">Candidatus Ornithocaccomicrobium faecavium</name>
    <dbReference type="NCBI Taxonomy" id="2840890"/>
    <lineage>
        <taxon>Bacteria</taxon>
        <taxon>Bacillati</taxon>
        <taxon>Bacillota</taxon>
        <taxon>Clostridia</taxon>
        <taxon>Candidatus Ornithocaccomicrobium</taxon>
    </lineage>
</organism>
<comment type="caution">
    <text evidence="1">The sequence shown here is derived from an EMBL/GenBank/DDBJ whole genome shotgun (WGS) entry which is preliminary data.</text>
</comment>
<gene>
    <name evidence="1" type="ORF">IAA64_07495</name>
</gene>
<reference evidence="1" key="2">
    <citation type="journal article" date="2021" name="PeerJ">
        <title>Extensive microbial diversity within the chicken gut microbiome revealed by metagenomics and culture.</title>
        <authorList>
            <person name="Gilroy R."/>
            <person name="Ravi A."/>
            <person name="Getino M."/>
            <person name="Pursley I."/>
            <person name="Horton D.L."/>
            <person name="Alikhan N.F."/>
            <person name="Baker D."/>
            <person name="Gharbi K."/>
            <person name="Hall N."/>
            <person name="Watson M."/>
            <person name="Adriaenssens E.M."/>
            <person name="Foster-Nyarko E."/>
            <person name="Jarju S."/>
            <person name="Secka A."/>
            <person name="Antonio M."/>
            <person name="Oren A."/>
            <person name="Chaudhuri R.R."/>
            <person name="La Ragione R."/>
            <person name="Hildebrand F."/>
            <person name="Pallen M.J."/>
        </authorList>
    </citation>
    <scope>NUCLEOTIDE SEQUENCE</scope>
    <source>
        <strain evidence="1">CHK183-6373</strain>
    </source>
</reference>
<evidence type="ECO:0000313" key="1">
    <source>
        <dbReference type="EMBL" id="HIV27795.1"/>
    </source>
</evidence>
<name>A0A9D1P791_9FIRM</name>
<reference evidence="1" key="1">
    <citation type="submission" date="2020-10" db="EMBL/GenBank/DDBJ databases">
        <authorList>
            <person name="Gilroy R."/>
        </authorList>
    </citation>
    <scope>NUCLEOTIDE SEQUENCE</scope>
    <source>
        <strain evidence="1">CHK183-6373</strain>
    </source>
</reference>
<dbReference type="EMBL" id="DVOT01000134">
    <property type="protein sequence ID" value="HIV27795.1"/>
    <property type="molecule type" value="Genomic_DNA"/>
</dbReference>
<proteinExistence type="predicted"/>
<protein>
    <recommendedName>
        <fullName evidence="3">YtxH domain-containing protein</fullName>
    </recommendedName>
</protein>
<sequence>MKGLITGCVVGAAAALAYGMMNRQTKKKIGNMVSQASNAVADKANEMFGR</sequence>
<evidence type="ECO:0000313" key="2">
    <source>
        <dbReference type="Proteomes" id="UP000886884"/>
    </source>
</evidence>
<dbReference type="AlphaFoldDB" id="A0A9D1P791"/>